<proteinExistence type="predicted"/>
<evidence type="ECO:0000313" key="2">
    <source>
        <dbReference type="Proteomes" id="UP000176300"/>
    </source>
</evidence>
<dbReference type="EMBL" id="MFQS01000001">
    <property type="protein sequence ID" value="OGH84143.1"/>
    <property type="molecule type" value="Genomic_DNA"/>
</dbReference>
<name>A0A1F6NK07_9BACT</name>
<accession>A0A1F6NK07</accession>
<dbReference type="STRING" id="1798697.A2373_02815"/>
<organism evidence="1 2">
    <name type="scientific">Candidatus Magasanikbacteria bacterium RIFOXYB1_FULL_40_15</name>
    <dbReference type="NCBI Taxonomy" id="1798697"/>
    <lineage>
        <taxon>Bacteria</taxon>
        <taxon>Candidatus Magasanikiibacteriota</taxon>
    </lineage>
</organism>
<comment type="caution">
    <text evidence="1">The sequence shown here is derived from an EMBL/GenBank/DDBJ whole genome shotgun (WGS) entry which is preliminary data.</text>
</comment>
<reference evidence="1 2" key="1">
    <citation type="journal article" date="2016" name="Nat. Commun.">
        <title>Thousands of microbial genomes shed light on interconnected biogeochemical processes in an aquifer system.</title>
        <authorList>
            <person name="Anantharaman K."/>
            <person name="Brown C.T."/>
            <person name="Hug L.A."/>
            <person name="Sharon I."/>
            <person name="Castelle C.J."/>
            <person name="Probst A.J."/>
            <person name="Thomas B.C."/>
            <person name="Singh A."/>
            <person name="Wilkins M.J."/>
            <person name="Karaoz U."/>
            <person name="Brodie E.L."/>
            <person name="Williams K.H."/>
            <person name="Hubbard S.S."/>
            <person name="Banfield J.F."/>
        </authorList>
    </citation>
    <scope>NUCLEOTIDE SEQUENCE [LARGE SCALE GENOMIC DNA]</scope>
</reference>
<protein>
    <submittedName>
        <fullName evidence="1">Uncharacterized protein</fullName>
    </submittedName>
</protein>
<evidence type="ECO:0000313" key="1">
    <source>
        <dbReference type="EMBL" id="OGH84143.1"/>
    </source>
</evidence>
<dbReference type="Proteomes" id="UP000176300">
    <property type="component" value="Unassembled WGS sequence"/>
</dbReference>
<dbReference type="AlphaFoldDB" id="A0A1F6NK07"/>
<gene>
    <name evidence="1" type="ORF">A2373_02815</name>
</gene>
<sequence length="137" mass="15585">MDDERRPLDKLVDLYNTLSATPACTVVGSFKIPTGETCELLAFCQPGELVDDSTMIACGEANQASMGESDFQKFWKYHDIIPFEFWNYYFVFPKAFGADGGVRFVRRYYDNWHQLRGIRGHGWGGEGGVLVRFRPAL</sequence>